<feature type="domain" description="HTH bat-type" evidence="1">
    <location>
        <begin position="174"/>
        <end position="225"/>
    </location>
</feature>
<dbReference type="AlphaFoldDB" id="A0A8J7YN79"/>
<comment type="caution">
    <text evidence="2">The sequence shown here is derived from an EMBL/GenBank/DDBJ whole genome shotgun (WGS) entry which is preliminary data.</text>
</comment>
<reference evidence="2" key="1">
    <citation type="submission" date="2021-05" db="EMBL/GenBank/DDBJ databases">
        <title>Genomic insights into ecological role and evolution of a novel Thermoplasmata order Candidatus Sysuiplasmatales.</title>
        <authorList>
            <person name="Yuan Y."/>
        </authorList>
    </citation>
    <scope>NUCLEOTIDE SEQUENCE</scope>
    <source>
        <strain evidence="2">TUT19-bin139</strain>
    </source>
</reference>
<protein>
    <submittedName>
        <fullName evidence="2">Helix-turn-helix domain-containing protein</fullName>
    </submittedName>
</protein>
<proteinExistence type="predicted"/>
<accession>A0A8J7YN79</accession>
<dbReference type="InterPro" id="IPR007050">
    <property type="entry name" value="HTH_bacterioopsin"/>
</dbReference>
<organism evidence="2 3">
    <name type="scientific">Candidatus Sysuiplasma superficiale</name>
    <dbReference type="NCBI Taxonomy" id="2823368"/>
    <lineage>
        <taxon>Archaea</taxon>
        <taxon>Methanobacteriati</taxon>
        <taxon>Thermoplasmatota</taxon>
        <taxon>Thermoplasmata</taxon>
        <taxon>Candidatus Sysuiplasmatales</taxon>
        <taxon>Candidatus Sysuiplasmataceae</taxon>
        <taxon>Candidatus Sysuiplasma</taxon>
    </lineage>
</organism>
<sequence length="236" mass="26820">MAGAAMDLRINSGAYFATVRFGIRHEGCWTELTGENTVKVHTLISKPFKEKNCILGVIEVKSMTLDAVKRFLHSFKRSKKIIEILEITPVNYQRKLFKVAFREVYDGMVSSLLYEHSSIYQNDLISGDVEHITAVIPKSEVNRLYSDLSSLGTLSYYRLSNADAGGQAPVVLDLTDAERDALVMAFRLGYYVIPRTFHLEDMCAMLNLSKSTLQEYLRRAENKILAKWMYENSVEA</sequence>
<dbReference type="EMBL" id="JAHEAC010000024">
    <property type="protein sequence ID" value="MBX8643865.1"/>
    <property type="molecule type" value="Genomic_DNA"/>
</dbReference>
<dbReference type="PANTHER" id="PTHR34236">
    <property type="entry name" value="DIMETHYL SULFOXIDE REDUCTASE TRANSCRIPTIONAL ACTIVATOR"/>
    <property type="match status" value="1"/>
</dbReference>
<dbReference type="PANTHER" id="PTHR34236:SF1">
    <property type="entry name" value="DIMETHYL SULFOXIDE REDUCTASE TRANSCRIPTIONAL ACTIVATOR"/>
    <property type="match status" value="1"/>
</dbReference>
<dbReference type="Pfam" id="PF04967">
    <property type="entry name" value="HTH_10"/>
    <property type="match status" value="1"/>
</dbReference>
<name>A0A8J7YN79_9ARCH</name>
<evidence type="ECO:0000259" key="1">
    <source>
        <dbReference type="Pfam" id="PF04967"/>
    </source>
</evidence>
<evidence type="ECO:0000313" key="3">
    <source>
        <dbReference type="Proteomes" id="UP000750197"/>
    </source>
</evidence>
<dbReference type="Proteomes" id="UP000750197">
    <property type="component" value="Unassembled WGS sequence"/>
</dbReference>
<evidence type="ECO:0000313" key="2">
    <source>
        <dbReference type="EMBL" id="MBX8643865.1"/>
    </source>
</evidence>
<gene>
    <name evidence="2" type="ORF">KIY12_03975</name>
</gene>